<dbReference type="PANTHER" id="PTHR30471:SF3">
    <property type="entry name" value="UPF0758 PROTEIN YEES-RELATED"/>
    <property type="match status" value="1"/>
</dbReference>
<evidence type="ECO:0000256" key="3">
    <source>
        <dbReference type="ARBA" id="ARBA00022723"/>
    </source>
</evidence>
<dbReference type="PANTHER" id="PTHR30471">
    <property type="entry name" value="DNA REPAIR PROTEIN RADC"/>
    <property type="match status" value="1"/>
</dbReference>
<keyword evidence="10" id="KW-1185">Reference proteome</keyword>
<comment type="similarity">
    <text evidence="1 7">Belongs to the UPF0758 family.</text>
</comment>
<dbReference type="InterPro" id="IPR010994">
    <property type="entry name" value="RuvA_2-like"/>
</dbReference>
<dbReference type="PROSITE" id="PS01302">
    <property type="entry name" value="UPF0758"/>
    <property type="match status" value="1"/>
</dbReference>
<keyword evidence="3" id="KW-0479">Metal-binding</keyword>
<dbReference type="InterPro" id="IPR046778">
    <property type="entry name" value="UPF0758_N"/>
</dbReference>
<dbReference type="Pfam" id="PF20582">
    <property type="entry name" value="UPF0758_N"/>
    <property type="match status" value="1"/>
</dbReference>
<dbReference type="NCBIfam" id="NF000642">
    <property type="entry name" value="PRK00024.1"/>
    <property type="match status" value="1"/>
</dbReference>
<dbReference type="EMBL" id="JADPKZ010000047">
    <property type="protein sequence ID" value="MBF8378750.1"/>
    <property type="molecule type" value="Genomic_DNA"/>
</dbReference>
<evidence type="ECO:0000256" key="4">
    <source>
        <dbReference type="ARBA" id="ARBA00022801"/>
    </source>
</evidence>
<keyword evidence="5" id="KW-0862">Zinc</keyword>
<evidence type="ECO:0000256" key="2">
    <source>
        <dbReference type="ARBA" id="ARBA00022670"/>
    </source>
</evidence>
<sequence length="233" mass="25653">MGMDWDVCVASELEDGPRERLMRLGPGALRVDELLACIMQSGNGKQNVYEIAQSLCRHLGDLDRLADLEVAELLSVPGIGPAKAVQIAAAVELGRRVVRKPPSDKRQIRTAEDAAKYVMDRLRYLKKEHFVTLLLDTKHRVLAEDMSSVGSLDASIVHPREIFRRAIRISASSILCIHNHPSGDPSPSPEDIAVTRRLVEAGRVLGIEVLDHIVIGDGRFVSLRAEGYMDSTS</sequence>
<evidence type="ECO:0000256" key="5">
    <source>
        <dbReference type="ARBA" id="ARBA00022833"/>
    </source>
</evidence>
<dbReference type="Proteomes" id="UP000642910">
    <property type="component" value="Unassembled WGS sequence"/>
</dbReference>
<evidence type="ECO:0000256" key="6">
    <source>
        <dbReference type="ARBA" id="ARBA00023049"/>
    </source>
</evidence>
<evidence type="ECO:0000313" key="10">
    <source>
        <dbReference type="Proteomes" id="UP000642910"/>
    </source>
</evidence>
<dbReference type="PROSITE" id="PS50249">
    <property type="entry name" value="MPN"/>
    <property type="match status" value="1"/>
</dbReference>
<dbReference type="Gene3D" id="3.40.140.10">
    <property type="entry name" value="Cytidine Deaminase, domain 2"/>
    <property type="match status" value="1"/>
</dbReference>
<dbReference type="Pfam" id="PF04002">
    <property type="entry name" value="RadC"/>
    <property type="match status" value="1"/>
</dbReference>
<name>A0ABS0F628_9BACL</name>
<proteinExistence type="inferred from homology"/>
<protein>
    <submittedName>
        <fullName evidence="9">DNA repair protein RadC</fullName>
    </submittedName>
</protein>
<dbReference type="CDD" id="cd08071">
    <property type="entry name" value="MPN_DUF2466"/>
    <property type="match status" value="1"/>
</dbReference>
<accession>A0ABS0F628</accession>
<dbReference type="SUPFAM" id="SSF47781">
    <property type="entry name" value="RuvA domain 2-like"/>
    <property type="match status" value="1"/>
</dbReference>
<gene>
    <name evidence="9" type="primary">radC</name>
    <name evidence="9" type="ORF">IW967_12880</name>
</gene>
<evidence type="ECO:0000313" key="9">
    <source>
        <dbReference type="EMBL" id="MBF8378750.1"/>
    </source>
</evidence>
<dbReference type="RefSeq" id="WP_067848257.1">
    <property type="nucleotide sequence ID" value="NZ_JADPKZ010000047.1"/>
</dbReference>
<evidence type="ECO:0000259" key="8">
    <source>
        <dbReference type="PROSITE" id="PS50249"/>
    </source>
</evidence>
<comment type="caution">
    <text evidence="9">The sequence shown here is derived from an EMBL/GenBank/DDBJ whole genome shotgun (WGS) entry which is preliminary data.</text>
</comment>
<evidence type="ECO:0000256" key="7">
    <source>
        <dbReference type="RuleBase" id="RU003797"/>
    </source>
</evidence>
<organism evidence="9 10">
    <name type="scientific">Alicyclobacillus mali</name>
    <name type="common">ex Roth et al. 2021</name>
    <dbReference type="NCBI Taxonomy" id="1123961"/>
    <lineage>
        <taxon>Bacteria</taxon>
        <taxon>Bacillati</taxon>
        <taxon>Bacillota</taxon>
        <taxon>Bacilli</taxon>
        <taxon>Bacillales</taxon>
        <taxon>Alicyclobacillaceae</taxon>
        <taxon>Alicyclobacillus</taxon>
    </lineage>
</organism>
<evidence type="ECO:0000256" key="1">
    <source>
        <dbReference type="ARBA" id="ARBA00010243"/>
    </source>
</evidence>
<dbReference type="InterPro" id="IPR001405">
    <property type="entry name" value="UPF0758"/>
</dbReference>
<dbReference type="InterPro" id="IPR025657">
    <property type="entry name" value="RadC_JAB"/>
</dbReference>
<feature type="domain" description="MPN" evidence="8">
    <location>
        <begin position="107"/>
        <end position="229"/>
    </location>
</feature>
<dbReference type="InterPro" id="IPR020891">
    <property type="entry name" value="UPF0758_CS"/>
</dbReference>
<reference evidence="9 10" key="1">
    <citation type="submission" date="2020-11" db="EMBL/GenBank/DDBJ databases">
        <title>Genomic insight of Alicyclobacillus mali FL 18 reveals a new arsenic-resistant strain, with potential in environmental biotechnology.</title>
        <authorList>
            <person name="Fiorentino G."/>
            <person name="Gallo G."/>
            <person name="Aulitto M."/>
        </authorList>
    </citation>
    <scope>NUCLEOTIDE SEQUENCE [LARGE SCALE GENOMIC DNA]</scope>
    <source>
        <strain evidence="9 10">FL 18</strain>
    </source>
</reference>
<keyword evidence="2" id="KW-0645">Protease</keyword>
<dbReference type="NCBIfam" id="TIGR00608">
    <property type="entry name" value="radc"/>
    <property type="match status" value="1"/>
</dbReference>
<keyword evidence="6" id="KW-0482">Metalloprotease</keyword>
<dbReference type="Gene3D" id="1.10.150.20">
    <property type="entry name" value="5' to 3' exonuclease, C-terminal subdomain"/>
    <property type="match status" value="1"/>
</dbReference>
<keyword evidence="4" id="KW-0378">Hydrolase</keyword>
<dbReference type="InterPro" id="IPR037518">
    <property type="entry name" value="MPN"/>
</dbReference>